<accession>A0A1M6J3K3</accession>
<dbReference type="RefSeq" id="WP_073319367.1">
    <property type="nucleotide sequence ID" value="NZ_FQYP01000008.1"/>
</dbReference>
<reference evidence="3" key="1">
    <citation type="submission" date="2016-11" db="EMBL/GenBank/DDBJ databases">
        <authorList>
            <person name="Varghese N."/>
            <person name="Submissions S."/>
        </authorList>
    </citation>
    <scope>NUCLEOTIDE SEQUENCE [LARGE SCALE GENOMIC DNA]</scope>
    <source>
        <strain evidence="3">DSM 22623</strain>
    </source>
</reference>
<dbReference type="EMBL" id="FQYP01000008">
    <property type="protein sequence ID" value="SHJ41131.1"/>
    <property type="molecule type" value="Genomic_DNA"/>
</dbReference>
<evidence type="ECO:0000256" key="1">
    <source>
        <dbReference type="SAM" id="MobiDB-lite"/>
    </source>
</evidence>
<sequence>MKKTLTNTASEKRKVTQKELIQLMAGLVKKEELHPKAQKEKHSRLQKRIAVREVKNNTMHPNIAKRENTKINDLSEDRLKEKRLLEKFIKLNSELPYNAQKTVNNGKEVKKQTLLKKTKKKIQKLKPNKGFGIS</sequence>
<evidence type="ECO:0000313" key="3">
    <source>
        <dbReference type="Proteomes" id="UP000184432"/>
    </source>
</evidence>
<evidence type="ECO:0000313" key="2">
    <source>
        <dbReference type="EMBL" id="SHJ41131.1"/>
    </source>
</evidence>
<dbReference type="AlphaFoldDB" id="A0A1M6J3K3"/>
<name>A0A1M6J3K3_9FLAO</name>
<feature type="compositionally biased region" description="Basic residues" evidence="1">
    <location>
        <begin position="113"/>
        <end position="127"/>
    </location>
</feature>
<keyword evidence="3" id="KW-1185">Reference proteome</keyword>
<dbReference type="Proteomes" id="UP000184432">
    <property type="component" value="Unassembled WGS sequence"/>
</dbReference>
<organism evidence="2 3">
    <name type="scientific">Aquimarina spongiae</name>
    <dbReference type="NCBI Taxonomy" id="570521"/>
    <lineage>
        <taxon>Bacteria</taxon>
        <taxon>Pseudomonadati</taxon>
        <taxon>Bacteroidota</taxon>
        <taxon>Flavobacteriia</taxon>
        <taxon>Flavobacteriales</taxon>
        <taxon>Flavobacteriaceae</taxon>
        <taxon>Aquimarina</taxon>
    </lineage>
</organism>
<protein>
    <submittedName>
        <fullName evidence="2">Uncharacterized protein</fullName>
    </submittedName>
</protein>
<gene>
    <name evidence="2" type="ORF">SAMN04488508_108219</name>
</gene>
<proteinExistence type="predicted"/>
<feature type="region of interest" description="Disordered" evidence="1">
    <location>
        <begin position="111"/>
        <end position="134"/>
    </location>
</feature>